<evidence type="ECO:0000313" key="13">
    <source>
        <dbReference type="EMBL" id="OXA36977.1"/>
    </source>
</evidence>
<dbReference type="GO" id="GO:0004694">
    <property type="term" value="F:eukaryotic translation initiation factor 2alpha kinase activity"/>
    <property type="evidence" value="ECO:0007669"/>
    <property type="project" value="TreeGrafter"/>
</dbReference>
<dbReference type="PANTHER" id="PTHR11042:SF160">
    <property type="entry name" value="EUKARYOTIC TRANSLATION INITIATION FACTOR 2-ALPHA KINASE 1"/>
    <property type="match status" value="1"/>
</dbReference>
<dbReference type="SMART" id="SM00220">
    <property type="entry name" value="S_TKc"/>
    <property type="match status" value="1"/>
</dbReference>
<dbReference type="EMBL" id="LNIX01000067">
    <property type="protein sequence ID" value="OXA36977.1"/>
    <property type="molecule type" value="Genomic_DNA"/>
</dbReference>
<dbReference type="InterPro" id="IPR017441">
    <property type="entry name" value="Protein_kinase_ATP_BS"/>
</dbReference>
<dbReference type="SUPFAM" id="SSF52540">
    <property type="entry name" value="P-loop containing nucleoside triphosphate hydrolases"/>
    <property type="match status" value="1"/>
</dbReference>
<dbReference type="PROSITE" id="PS50011">
    <property type="entry name" value="PROTEIN_KINASE_DOM"/>
    <property type="match status" value="1"/>
</dbReference>
<dbReference type="InterPro" id="IPR008271">
    <property type="entry name" value="Ser/Thr_kinase_AS"/>
</dbReference>
<dbReference type="GO" id="GO:0005737">
    <property type="term" value="C:cytoplasm"/>
    <property type="evidence" value="ECO:0007669"/>
    <property type="project" value="TreeGrafter"/>
</dbReference>
<dbReference type="Gene3D" id="3.40.50.300">
    <property type="entry name" value="P-loop containing nucleotide triphosphate hydrolases"/>
    <property type="match status" value="1"/>
</dbReference>
<protein>
    <recommendedName>
        <fullName evidence="1">non-specific serine/threonine protein kinase</fullName>
        <ecNumber evidence="1">2.7.11.1</ecNumber>
    </recommendedName>
</protein>
<dbReference type="GO" id="GO:0005524">
    <property type="term" value="F:ATP binding"/>
    <property type="evidence" value="ECO:0007669"/>
    <property type="project" value="UniProtKB-UniRule"/>
</dbReference>
<evidence type="ECO:0000256" key="7">
    <source>
        <dbReference type="ARBA" id="ARBA00023193"/>
    </source>
</evidence>
<proteinExistence type="inferred from homology"/>
<dbReference type="GO" id="GO:0017148">
    <property type="term" value="P:negative regulation of translation"/>
    <property type="evidence" value="ECO:0007669"/>
    <property type="project" value="UniProtKB-KW"/>
</dbReference>
<keyword evidence="4 11" id="KW-0547">Nucleotide-binding</keyword>
<dbReference type="Proteomes" id="UP000198287">
    <property type="component" value="Unassembled WGS sequence"/>
</dbReference>
<dbReference type="Pfam" id="PF00069">
    <property type="entry name" value="Pkinase"/>
    <property type="match status" value="1"/>
</dbReference>
<evidence type="ECO:0000256" key="3">
    <source>
        <dbReference type="ARBA" id="ARBA00022679"/>
    </source>
</evidence>
<dbReference type="InterPro" id="IPR000719">
    <property type="entry name" value="Prot_kinase_dom"/>
</dbReference>
<keyword evidence="3" id="KW-0808">Transferase</keyword>
<keyword evidence="2" id="KW-0723">Serine/threonine-protein kinase</keyword>
<dbReference type="GO" id="GO:0043531">
    <property type="term" value="F:ADP binding"/>
    <property type="evidence" value="ECO:0007669"/>
    <property type="project" value="InterPro"/>
</dbReference>
<evidence type="ECO:0000256" key="4">
    <source>
        <dbReference type="ARBA" id="ARBA00022741"/>
    </source>
</evidence>
<dbReference type="Gene3D" id="1.10.510.10">
    <property type="entry name" value="Transferase(Phosphotransferase) domain 1"/>
    <property type="match status" value="1"/>
</dbReference>
<dbReference type="SUPFAM" id="SSF56112">
    <property type="entry name" value="Protein kinase-like (PK-like)"/>
    <property type="match status" value="1"/>
</dbReference>
<accession>A0A226CWT1</accession>
<dbReference type="OrthoDB" id="6354588at2759"/>
<gene>
    <name evidence="13" type="ORF">Fcan01_28254</name>
</gene>
<dbReference type="PROSITE" id="PS00107">
    <property type="entry name" value="PROTEIN_KINASE_ATP"/>
    <property type="match status" value="1"/>
</dbReference>
<evidence type="ECO:0000256" key="2">
    <source>
        <dbReference type="ARBA" id="ARBA00022527"/>
    </source>
</evidence>
<evidence type="ECO:0000256" key="9">
    <source>
        <dbReference type="ARBA" id="ARBA00048659"/>
    </source>
</evidence>
<keyword evidence="5 13" id="KW-0418">Kinase</keyword>
<reference evidence="13 14" key="1">
    <citation type="submission" date="2015-12" db="EMBL/GenBank/DDBJ databases">
        <title>The genome of Folsomia candida.</title>
        <authorList>
            <person name="Faddeeva A."/>
            <person name="Derks M.F."/>
            <person name="Anvar Y."/>
            <person name="Smit S."/>
            <person name="Van Straalen N."/>
            <person name="Roelofs D."/>
        </authorList>
    </citation>
    <scope>NUCLEOTIDE SEQUENCE [LARGE SCALE GENOMIC DNA]</scope>
    <source>
        <strain evidence="13 14">VU population</strain>
        <tissue evidence="13">Whole body</tissue>
    </source>
</reference>
<evidence type="ECO:0000256" key="1">
    <source>
        <dbReference type="ARBA" id="ARBA00012513"/>
    </source>
</evidence>
<evidence type="ECO:0000256" key="6">
    <source>
        <dbReference type="ARBA" id="ARBA00022840"/>
    </source>
</evidence>
<evidence type="ECO:0000313" key="14">
    <source>
        <dbReference type="Proteomes" id="UP000198287"/>
    </source>
</evidence>
<feature type="binding site" evidence="11">
    <location>
        <position position="44"/>
    </location>
    <ligand>
        <name>ATP</name>
        <dbReference type="ChEBI" id="CHEBI:30616"/>
    </ligand>
</feature>
<dbReference type="PROSITE" id="PS00108">
    <property type="entry name" value="PROTEIN_KINASE_ST"/>
    <property type="match status" value="1"/>
</dbReference>
<comment type="similarity">
    <text evidence="8">Belongs to the protein kinase superfamily. Ser/Thr protein kinase family. GCN2 subfamily.</text>
</comment>
<evidence type="ECO:0000259" key="12">
    <source>
        <dbReference type="PROSITE" id="PS50011"/>
    </source>
</evidence>
<evidence type="ECO:0000256" key="8">
    <source>
        <dbReference type="ARBA" id="ARBA00037982"/>
    </source>
</evidence>
<dbReference type="InterPro" id="IPR002182">
    <property type="entry name" value="NB-ARC"/>
</dbReference>
<comment type="catalytic activity">
    <reaction evidence="9">
        <text>L-threonyl-[protein] + ATP = O-phospho-L-threonyl-[protein] + ADP + H(+)</text>
        <dbReference type="Rhea" id="RHEA:46608"/>
        <dbReference type="Rhea" id="RHEA-COMP:11060"/>
        <dbReference type="Rhea" id="RHEA-COMP:11605"/>
        <dbReference type="ChEBI" id="CHEBI:15378"/>
        <dbReference type="ChEBI" id="CHEBI:30013"/>
        <dbReference type="ChEBI" id="CHEBI:30616"/>
        <dbReference type="ChEBI" id="CHEBI:61977"/>
        <dbReference type="ChEBI" id="CHEBI:456216"/>
        <dbReference type="EC" id="2.7.11.1"/>
    </reaction>
    <physiologicalReaction direction="left-to-right" evidence="9">
        <dbReference type="Rhea" id="RHEA:46609"/>
    </physiologicalReaction>
</comment>
<evidence type="ECO:0000256" key="5">
    <source>
        <dbReference type="ARBA" id="ARBA00022777"/>
    </source>
</evidence>
<comment type="catalytic activity">
    <reaction evidence="10">
        <text>L-seryl-[protein] + ATP = O-phospho-L-seryl-[protein] + ADP + H(+)</text>
        <dbReference type="Rhea" id="RHEA:17989"/>
        <dbReference type="Rhea" id="RHEA-COMP:9863"/>
        <dbReference type="Rhea" id="RHEA-COMP:11604"/>
        <dbReference type="ChEBI" id="CHEBI:15378"/>
        <dbReference type="ChEBI" id="CHEBI:29999"/>
        <dbReference type="ChEBI" id="CHEBI:30616"/>
        <dbReference type="ChEBI" id="CHEBI:83421"/>
        <dbReference type="ChEBI" id="CHEBI:456216"/>
        <dbReference type="EC" id="2.7.11.1"/>
    </reaction>
    <physiologicalReaction direction="left-to-right" evidence="10">
        <dbReference type="Rhea" id="RHEA:17990"/>
    </physiologicalReaction>
</comment>
<dbReference type="InterPro" id="IPR027417">
    <property type="entry name" value="P-loop_NTPase"/>
</dbReference>
<dbReference type="InterPro" id="IPR011009">
    <property type="entry name" value="Kinase-like_dom_sf"/>
</dbReference>
<dbReference type="EC" id="2.7.11.1" evidence="1"/>
<dbReference type="AlphaFoldDB" id="A0A226CWT1"/>
<name>A0A226CWT1_FOLCA</name>
<comment type="caution">
    <text evidence="13">The sequence shown here is derived from an EMBL/GenBank/DDBJ whole genome shotgun (WGS) entry which is preliminary data.</text>
</comment>
<dbReference type="Pfam" id="PF00931">
    <property type="entry name" value="NB-ARC"/>
    <property type="match status" value="1"/>
</dbReference>
<keyword evidence="6 11" id="KW-0067">ATP-binding</keyword>
<evidence type="ECO:0000256" key="10">
    <source>
        <dbReference type="ARBA" id="ARBA00048977"/>
    </source>
</evidence>
<organism evidence="13 14">
    <name type="scientific">Folsomia candida</name>
    <name type="common">Springtail</name>
    <dbReference type="NCBI Taxonomy" id="158441"/>
    <lineage>
        <taxon>Eukaryota</taxon>
        <taxon>Metazoa</taxon>
        <taxon>Ecdysozoa</taxon>
        <taxon>Arthropoda</taxon>
        <taxon>Hexapoda</taxon>
        <taxon>Collembola</taxon>
        <taxon>Entomobryomorpha</taxon>
        <taxon>Isotomoidea</taxon>
        <taxon>Isotomidae</taxon>
        <taxon>Proisotominae</taxon>
        <taxon>Folsomia</taxon>
    </lineage>
</organism>
<keyword evidence="14" id="KW-1185">Reference proteome</keyword>
<dbReference type="InterPro" id="IPR050339">
    <property type="entry name" value="CC_SR_Kinase"/>
</dbReference>
<evidence type="ECO:0000256" key="11">
    <source>
        <dbReference type="PROSITE-ProRule" id="PRU10141"/>
    </source>
</evidence>
<feature type="domain" description="Protein kinase" evidence="12">
    <location>
        <begin position="15"/>
        <end position="303"/>
    </location>
</feature>
<keyword evidence="7" id="KW-0652">Protein synthesis inhibitor</keyword>
<sequence length="840" mass="95128">MEEIETSPKAVLKSLKFISVLGFGSFGIVFKAHNKSTSEQSAVKLLFPSSQDDTWDKHFETSITQSLNHHENIVNTNRVFEKAFTRRELLSLLKNVELDELGNTFLAIPLHRAETYGEINCCFIQMELCGFTLRTWLQSDNCKKAKDTMDVKIVTSIVNGLGFLHSNNIIHRDLKPENIYFSKDYQFPIKIGDFGVSRIFEHESPDTLTSGIGTPCYAAPEIFTGHYSAQVDLFSMGLIIFEVLQKIEPGERLYLFNRLVSDRDYTVIKRHNLIINSREIIVALTNKHAELRIQKVEDIHFIYASDDDSSHGSSGSSLLSLGPLELRVNTMTINRKGGSSLLEYGVRKPVSNFVGRNEQLACMREWIRRVNPGVLVLSGMGGIGKTELARHFIETFTFYNTSSCIITWFDGLSNYDLHKSLLQLSKYLGFVDSEQHELQSIDGIIINITKNIEQKIRPQHPTAKWIVVFDNVFEDDGLTNGLKSLINANAFILITTRKSGMFAGEAEQICLQSFTIREACTLANVLISVSNQQAVEQLCATLNYHPLAIQQAISYIKCQQVTSLRGSSYGISSFIKEWSGDSIHILKHELKLSSYNVSVYKMVTGTIEQIESLFKDRGDRAIQLLLILSLVQCEGIRLDVLYHLLNDCDKSSLGRILDCEDTDLMEIIESELALLKCFSLIELEADIITVVRLVQIVIKNVSPWEDVITILMDGIKIEGISESLINPAVCILFHAQGTDRILCKFRSPAFPRRLEMRISSFGMNYKDIMRNNRTQFYSVFSGDNILENTGRPKKASQGTDHVQLGRKILLKRSRKTVLDFKSYNQKIDKNEIQKRNCILC</sequence>
<dbReference type="GO" id="GO:0005634">
    <property type="term" value="C:nucleus"/>
    <property type="evidence" value="ECO:0007669"/>
    <property type="project" value="TreeGrafter"/>
</dbReference>
<dbReference type="PANTHER" id="PTHR11042">
    <property type="entry name" value="EUKARYOTIC TRANSLATION INITIATION FACTOR 2-ALPHA KINASE EIF2-ALPHA KINASE -RELATED"/>
    <property type="match status" value="1"/>
</dbReference>